<keyword evidence="1" id="KW-0472">Membrane</keyword>
<feature type="transmembrane region" description="Helical" evidence="1">
    <location>
        <begin position="15"/>
        <end position="37"/>
    </location>
</feature>
<keyword evidence="1" id="KW-1133">Transmembrane helix</keyword>
<reference evidence="2" key="1">
    <citation type="journal article" date="2021" name="Proc. Natl. Acad. Sci. U.S.A.">
        <title>A Catalog of Tens of Thousands of Viruses from Human Metagenomes Reveals Hidden Associations with Chronic Diseases.</title>
        <authorList>
            <person name="Tisza M.J."/>
            <person name="Buck C.B."/>
        </authorList>
    </citation>
    <scope>NUCLEOTIDE SEQUENCE</scope>
    <source>
        <strain evidence="2">CtxMM9</strain>
    </source>
</reference>
<evidence type="ECO:0000256" key="1">
    <source>
        <dbReference type="SAM" id="Phobius"/>
    </source>
</evidence>
<keyword evidence="1" id="KW-0812">Transmembrane</keyword>
<accession>A0A8S5T6K7</accession>
<name>A0A8S5T6K7_9CAUD</name>
<organism evidence="2">
    <name type="scientific">Siphoviridae sp. ctxMM9</name>
    <dbReference type="NCBI Taxonomy" id="2827973"/>
    <lineage>
        <taxon>Viruses</taxon>
        <taxon>Duplodnaviria</taxon>
        <taxon>Heunggongvirae</taxon>
        <taxon>Uroviricota</taxon>
        <taxon>Caudoviricetes</taxon>
    </lineage>
</organism>
<proteinExistence type="predicted"/>
<protein>
    <submittedName>
        <fullName evidence="2">Uncharacterized protein</fullName>
    </submittedName>
</protein>
<dbReference type="EMBL" id="BK032759">
    <property type="protein sequence ID" value="DAF58744.1"/>
    <property type="molecule type" value="Genomic_DNA"/>
</dbReference>
<sequence length="38" mass="4428">MLPFKKVRELLEVKVIVFFVLLVIFIHFNVILSNAIAL</sequence>
<evidence type="ECO:0000313" key="2">
    <source>
        <dbReference type="EMBL" id="DAF58744.1"/>
    </source>
</evidence>